<reference evidence="2 3" key="1">
    <citation type="journal article" date="2021" name="BMC Genomics">
        <title>Datura genome reveals duplications of psychoactive alkaloid biosynthetic genes and high mutation rate following tissue culture.</title>
        <authorList>
            <person name="Rajewski A."/>
            <person name="Carter-House D."/>
            <person name="Stajich J."/>
            <person name="Litt A."/>
        </authorList>
    </citation>
    <scope>NUCLEOTIDE SEQUENCE [LARGE SCALE GENOMIC DNA]</scope>
    <source>
        <strain evidence="2">AR-01</strain>
    </source>
</reference>
<feature type="transmembrane region" description="Helical" evidence="1">
    <location>
        <begin position="58"/>
        <end position="76"/>
    </location>
</feature>
<comment type="caution">
    <text evidence="2">The sequence shown here is derived from an EMBL/GenBank/DDBJ whole genome shotgun (WGS) entry which is preliminary data.</text>
</comment>
<gene>
    <name evidence="2" type="ORF">HAX54_042379</name>
</gene>
<protein>
    <submittedName>
        <fullName evidence="2">Uncharacterized protein</fullName>
    </submittedName>
</protein>
<accession>A0ABS8W162</accession>
<sequence length="242" mass="27627">MQVQSQGYRPLPQTRISLALHGSRSVTHQCGTDIGCLCPAFFLIKVTHRCFTDHHPRFAGVTSFNISSLLFGYHPVFQFLSINSTLAVVMLSNLCMVLTLSYNIMSISRQNSSGKALMTNINTQDLTSEEAQRILELRFRLDKMESYYLSFKGNRFITAEPQFEVESFKDDVLNIYNQIGIRDWGPLTIPVGPYFPKLVWEFYASYKVRQSNLKHKGRVDTMPCLPSVRVRGQEVNITIQSN</sequence>
<proteinExistence type="predicted"/>
<dbReference type="Proteomes" id="UP000823775">
    <property type="component" value="Unassembled WGS sequence"/>
</dbReference>
<keyword evidence="1" id="KW-1133">Transmembrane helix</keyword>
<feature type="transmembrane region" description="Helical" evidence="1">
    <location>
        <begin position="82"/>
        <end position="105"/>
    </location>
</feature>
<keyword evidence="1" id="KW-0472">Membrane</keyword>
<evidence type="ECO:0000313" key="2">
    <source>
        <dbReference type="EMBL" id="MCE2055305.1"/>
    </source>
</evidence>
<keyword evidence="1" id="KW-0812">Transmembrane</keyword>
<organism evidence="2 3">
    <name type="scientific">Datura stramonium</name>
    <name type="common">Jimsonweed</name>
    <name type="synonym">Common thornapple</name>
    <dbReference type="NCBI Taxonomy" id="4076"/>
    <lineage>
        <taxon>Eukaryota</taxon>
        <taxon>Viridiplantae</taxon>
        <taxon>Streptophyta</taxon>
        <taxon>Embryophyta</taxon>
        <taxon>Tracheophyta</taxon>
        <taxon>Spermatophyta</taxon>
        <taxon>Magnoliopsida</taxon>
        <taxon>eudicotyledons</taxon>
        <taxon>Gunneridae</taxon>
        <taxon>Pentapetalae</taxon>
        <taxon>asterids</taxon>
        <taxon>lamiids</taxon>
        <taxon>Solanales</taxon>
        <taxon>Solanaceae</taxon>
        <taxon>Solanoideae</taxon>
        <taxon>Datureae</taxon>
        <taxon>Datura</taxon>
    </lineage>
</organism>
<keyword evidence="3" id="KW-1185">Reference proteome</keyword>
<dbReference type="EMBL" id="JACEIK010006230">
    <property type="protein sequence ID" value="MCE2055305.1"/>
    <property type="molecule type" value="Genomic_DNA"/>
</dbReference>
<evidence type="ECO:0000313" key="3">
    <source>
        <dbReference type="Proteomes" id="UP000823775"/>
    </source>
</evidence>
<evidence type="ECO:0000256" key="1">
    <source>
        <dbReference type="SAM" id="Phobius"/>
    </source>
</evidence>
<name>A0ABS8W162_DATST</name>